<evidence type="ECO:0000256" key="1">
    <source>
        <dbReference type="ARBA" id="ARBA00004141"/>
    </source>
</evidence>
<gene>
    <name evidence="13" type="ORF">FCC1311_020672</name>
</gene>
<dbReference type="CDD" id="cd00371">
    <property type="entry name" value="HMA"/>
    <property type="match status" value="1"/>
</dbReference>
<dbReference type="Gene3D" id="3.30.70.100">
    <property type="match status" value="2"/>
</dbReference>
<dbReference type="PROSITE" id="PS50846">
    <property type="entry name" value="HMA_2"/>
    <property type="match status" value="3"/>
</dbReference>
<feature type="region of interest" description="Disordered" evidence="11">
    <location>
        <begin position="1"/>
        <end position="45"/>
    </location>
</feature>
<dbReference type="InterPro" id="IPR051014">
    <property type="entry name" value="Cation_Transport_ATPase_IB"/>
</dbReference>
<dbReference type="InterPro" id="IPR023299">
    <property type="entry name" value="ATPase_P-typ_cyto_dom_N"/>
</dbReference>
<keyword evidence="5 10" id="KW-0547">Nucleotide-binding</keyword>
<evidence type="ECO:0000256" key="2">
    <source>
        <dbReference type="ARBA" id="ARBA00006024"/>
    </source>
</evidence>
<dbReference type="SUPFAM" id="SSF56784">
    <property type="entry name" value="HAD-like"/>
    <property type="match status" value="1"/>
</dbReference>
<dbReference type="GO" id="GO:0016020">
    <property type="term" value="C:membrane"/>
    <property type="evidence" value="ECO:0007669"/>
    <property type="project" value="UniProtKB-SubCell"/>
</dbReference>
<feature type="domain" description="HMA" evidence="12">
    <location>
        <begin position="310"/>
        <end position="376"/>
    </location>
</feature>
<dbReference type="InterPro" id="IPR036412">
    <property type="entry name" value="HAD-like_sf"/>
</dbReference>
<dbReference type="GO" id="GO:0005524">
    <property type="term" value="F:ATP binding"/>
    <property type="evidence" value="ECO:0007669"/>
    <property type="project" value="UniProtKB-UniRule"/>
</dbReference>
<dbReference type="SUPFAM" id="SSF81653">
    <property type="entry name" value="Calcium ATPase, transduction domain A"/>
    <property type="match status" value="1"/>
</dbReference>
<comment type="subcellular location">
    <subcellularLocation>
        <location evidence="1">Membrane</location>
        <topology evidence="1">Multi-pass membrane protein</topology>
    </subcellularLocation>
</comment>
<name>A0A2R5G7S1_9STRA</name>
<feature type="transmembrane region" description="Helical" evidence="10">
    <location>
        <begin position="429"/>
        <end position="448"/>
    </location>
</feature>
<evidence type="ECO:0000256" key="4">
    <source>
        <dbReference type="ARBA" id="ARBA00022723"/>
    </source>
</evidence>
<keyword evidence="3 10" id="KW-0812">Transmembrane</keyword>
<dbReference type="SFLD" id="SFLDS00003">
    <property type="entry name" value="Haloacid_Dehalogenase"/>
    <property type="match status" value="1"/>
</dbReference>
<dbReference type="InterPro" id="IPR006121">
    <property type="entry name" value="HMA_dom"/>
</dbReference>
<accession>A0A2R5G7S1</accession>
<feature type="transmembrane region" description="Helical" evidence="10">
    <location>
        <begin position="1043"/>
        <end position="1062"/>
    </location>
</feature>
<dbReference type="GO" id="GO:0046872">
    <property type="term" value="F:metal ion binding"/>
    <property type="evidence" value="ECO:0007669"/>
    <property type="project" value="UniProtKB-KW"/>
</dbReference>
<evidence type="ECO:0000313" key="14">
    <source>
        <dbReference type="Proteomes" id="UP000241890"/>
    </source>
</evidence>
<evidence type="ECO:0000256" key="9">
    <source>
        <dbReference type="ARBA" id="ARBA00023136"/>
    </source>
</evidence>
<dbReference type="InterPro" id="IPR001757">
    <property type="entry name" value="P_typ_ATPase"/>
</dbReference>
<dbReference type="InterPro" id="IPR044492">
    <property type="entry name" value="P_typ_ATPase_HD_dom"/>
</dbReference>
<feature type="compositionally biased region" description="Basic and acidic residues" evidence="11">
    <location>
        <begin position="29"/>
        <end position="45"/>
    </location>
</feature>
<comment type="caution">
    <text evidence="13">The sequence shown here is derived from an EMBL/GenBank/DDBJ whole genome shotgun (WGS) entry which is preliminary data.</text>
</comment>
<evidence type="ECO:0000256" key="7">
    <source>
        <dbReference type="ARBA" id="ARBA00022967"/>
    </source>
</evidence>
<dbReference type="Gene3D" id="2.70.150.10">
    <property type="entry name" value="Calcium-transporting ATPase, cytoplasmic transduction domain A"/>
    <property type="match status" value="1"/>
</dbReference>
<keyword evidence="4 10" id="KW-0479">Metal-binding</keyword>
<feature type="transmembrane region" description="Helical" evidence="10">
    <location>
        <begin position="660"/>
        <end position="679"/>
    </location>
</feature>
<dbReference type="InterPro" id="IPR018303">
    <property type="entry name" value="ATPase_P-typ_P_site"/>
</dbReference>
<dbReference type="Pfam" id="PF00702">
    <property type="entry name" value="Hydrolase"/>
    <property type="match status" value="1"/>
</dbReference>
<dbReference type="EMBL" id="BEYU01000016">
    <property type="protein sequence ID" value="GBG25848.1"/>
    <property type="molecule type" value="Genomic_DNA"/>
</dbReference>
<feature type="transmembrane region" description="Helical" evidence="10">
    <location>
        <begin position="691"/>
        <end position="716"/>
    </location>
</feature>
<dbReference type="InterPro" id="IPR027256">
    <property type="entry name" value="P-typ_ATPase_IB"/>
</dbReference>
<dbReference type="SFLD" id="SFLDF00027">
    <property type="entry name" value="p-type_atpase"/>
    <property type="match status" value="1"/>
</dbReference>
<keyword evidence="7" id="KW-1278">Translocase</keyword>
<dbReference type="PRINTS" id="PR00119">
    <property type="entry name" value="CATATPASE"/>
</dbReference>
<dbReference type="GO" id="GO:0016887">
    <property type="term" value="F:ATP hydrolysis activity"/>
    <property type="evidence" value="ECO:0007669"/>
    <property type="project" value="InterPro"/>
</dbReference>
<dbReference type="Gene3D" id="3.40.50.1000">
    <property type="entry name" value="HAD superfamily/HAD-like"/>
    <property type="match status" value="1"/>
</dbReference>
<sequence>MSQTSKSSASMAFAARPLAPEEPSASGGETHEHYDEDKNDQGSGEGCKDACCKSTIEDGCHDNSCDIAQKKACVADADHGPGCCRGDQPCFAKQGFDDGPCCPPGEECCGQPGLGNIISGEDLEEPLLSASSADQGLSTCDIYLQRLCCNGEALMAQRTVLPLGGVRHVRVDVSAKLMTVKYNPQTISPSTIAACLRGKSLRPKIIPAGQTAADVSARATVTSTFAISKLCCASETQTIVKVLEPVEGIEAIRPNVVLKKLVVKHDPSRVSSALICKLLSGEGLGAEILRDGGASVNRDQDADVTASRARAMQLSVKSLNSDADGREIKRMLASLPGVKQVEVNLMDKEVKISAELPITSAEEVCKWLQERGIEATIASLSPVQQPMRVVSRSTYGSIVVPITGSLPEMEHEKPTLYTRMKTLSGYLPHWNVLLALVCWIVSLCHYAPNLEMIKFVGLGSVALCLPPIAIAAVKRLRYGVLDINMLMALAVVGAIAIGDYPEAAAVVTLFSLSEWLQYLASSRVRVAMNALLELAPEVALLAEPIAGVGSVGEQVGVEAVPVGARLGIRAGDKFPMDGRLVAGAAETHANESNLTGESRPVRKGPGDEVSAGTINLDTYVEMIVSREHEDSTVARMVRLVEEAASARAPMQQLIEKIARIYTPITFVVAILLATVPWAVSHEEGRKYLKIALVFLVVACPCALVISTPMAYVCGLAQAAQEGILVRGGAHLETLGRLKTMAMDKTGTLTQGKFEVLDVVVENSGPFSQAKTLALVREAEAQSSHPIALALLRTAASSKSQGGDTSLPWRLVQTDLLPGQGLSARFEAVDAAPEAAQALTLLVGNRALAAARAWPSKSEDLAAGFAEAEARGHTAVWVGTEEDGPIAFISLGDKVRPESKGAVAALHQRGVEVVMLTGDNEGAARAISEDLGVDKYFAGLRPEDKVARLHALAGIKGMVGDGVNDAPSLAAADVSVSLGCIGTAVALETADVALMQDDLNSLVAAVDLGRKCFRIIVQNVTFSILLKLGVLCITLTVYSRLWLAIVADVGGMLLVTLNAMSIISRKSTLAQRKAAQVSPLPSLN</sequence>
<dbReference type="PROSITE" id="PS00154">
    <property type="entry name" value="ATPASE_E1_E2"/>
    <property type="match status" value="1"/>
</dbReference>
<dbReference type="NCBIfam" id="TIGR01494">
    <property type="entry name" value="ATPase_P-type"/>
    <property type="match status" value="2"/>
</dbReference>
<keyword evidence="6 10" id="KW-0067">ATP-binding</keyword>
<dbReference type="InterPro" id="IPR023214">
    <property type="entry name" value="HAD_sf"/>
</dbReference>
<dbReference type="Gene3D" id="3.40.1110.10">
    <property type="entry name" value="Calcium-transporting ATPase, cytoplasmic domain N"/>
    <property type="match status" value="1"/>
</dbReference>
<dbReference type="InterPro" id="IPR059000">
    <property type="entry name" value="ATPase_P-type_domA"/>
</dbReference>
<dbReference type="PANTHER" id="PTHR48085">
    <property type="entry name" value="CADMIUM/ZINC-TRANSPORTING ATPASE HMA2-RELATED"/>
    <property type="match status" value="1"/>
</dbReference>
<evidence type="ECO:0000256" key="6">
    <source>
        <dbReference type="ARBA" id="ARBA00022840"/>
    </source>
</evidence>
<organism evidence="13 14">
    <name type="scientific">Hondaea fermentalgiana</name>
    <dbReference type="NCBI Taxonomy" id="2315210"/>
    <lineage>
        <taxon>Eukaryota</taxon>
        <taxon>Sar</taxon>
        <taxon>Stramenopiles</taxon>
        <taxon>Bigyra</taxon>
        <taxon>Labyrinthulomycetes</taxon>
        <taxon>Thraustochytrida</taxon>
        <taxon>Thraustochytriidae</taxon>
        <taxon>Hondaea</taxon>
    </lineage>
</organism>
<dbReference type="InterPro" id="IPR023298">
    <property type="entry name" value="ATPase_P-typ_TM_dom_sf"/>
</dbReference>
<evidence type="ECO:0000256" key="11">
    <source>
        <dbReference type="SAM" id="MobiDB-lite"/>
    </source>
</evidence>
<dbReference type="SFLD" id="SFLDG00002">
    <property type="entry name" value="C1.7:_P-type_atpase_like"/>
    <property type="match status" value="1"/>
</dbReference>
<keyword evidence="9 10" id="KW-0472">Membrane</keyword>
<dbReference type="Pfam" id="PF00122">
    <property type="entry name" value="E1-E2_ATPase"/>
    <property type="match status" value="1"/>
</dbReference>
<feature type="transmembrane region" description="Helical" evidence="10">
    <location>
        <begin position="1019"/>
        <end position="1037"/>
    </location>
</feature>
<keyword evidence="8 10" id="KW-1133">Transmembrane helix</keyword>
<evidence type="ECO:0000256" key="10">
    <source>
        <dbReference type="RuleBase" id="RU362081"/>
    </source>
</evidence>
<dbReference type="PRINTS" id="PR00120">
    <property type="entry name" value="HATPASE"/>
</dbReference>
<dbReference type="AlphaFoldDB" id="A0A2R5G7S1"/>
<dbReference type="SUPFAM" id="SSF81665">
    <property type="entry name" value="Calcium ATPase, transmembrane domain M"/>
    <property type="match status" value="1"/>
</dbReference>
<feature type="transmembrane region" description="Helical" evidence="10">
    <location>
        <begin position="454"/>
        <end position="473"/>
    </location>
</feature>
<keyword evidence="14" id="KW-1185">Reference proteome</keyword>
<feature type="compositionally biased region" description="Polar residues" evidence="11">
    <location>
        <begin position="1"/>
        <end position="10"/>
    </location>
</feature>
<dbReference type="GO" id="GO:0019829">
    <property type="term" value="F:ATPase-coupled monoatomic cation transmembrane transporter activity"/>
    <property type="evidence" value="ECO:0007669"/>
    <property type="project" value="InterPro"/>
</dbReference>
<evidence type="ECO:0000256" key="3">
    <source>
        <dbReference type="ARBA" id="ARBA00022692"/>
    </source>
</evidence>
<dbReference type="InterPro" id="IPR036163">
    <property type="entry name" value="HMA_dom_sf"/>
</dbReference>
<dbReference type="NCBIfam" id="TIGR01525">
    <property type="entry name" value="ATPase-IB_hvy"/>
    <property type="match status" value="1"/>
</dbReference>
<evidence type="ECO:0000313" key="13">
    <source>
        <dbReference type="EMBL" id="GBG25848.1"/>
    </source>
</evidence>
<evidence type="ECO:0000256" key="5">
    <source>
        <dbReference type="ARBA" id="ARBA00022741"/>
    </source>
</evidence>
<feature type="domain" description="HMA" evidence="12">
    <location>
        <begin position="138"/>
        <end position="204"/>
    </location>
</feature>
<dbReference type="Proteomes" id="UP000241890">
    <property type="component" value="Unassembled WGS sequence"/>
</dbReference>
<feature type="region of interest" description="Disordered" evidence="11">
    <location>
        <begin position="587"/>
        <end position="607"/>
    </location>
</feature>
<dbReference type="OrthoDB" id="432719at2759"/>
<dbReference type="PANTHER" id="PTHR48085:SF5">
    <property type="entry name" value="CADMIUM_ZINC-TRANSPORTING ATPASE HMA4-RELATED"/>
    <property type="match status" value="1"/>
</dbReference>
<dbReference type="InParanoid" id="A0A2R5G7S1"/>
<dbReference type="InterPro" id="IPR008250">
    <property type="entry name" value="ATPase_P-typ_transduc_dom_A_sf"/>
</dbReference>
<reference evidence="13 14" key="1">
    <citation type="submission" date="2017-12" db="EMBL/GenBank/DDBJ databases">
        <title>Sequencing, de novo assembly and annotation of complete genome of a new Thraustochytrid species, strain FCC1311.</title>
        <authorList>
            <person name="Sedici K."/>
            <person name="Godart F."/>
            <person name="Aiese Cigliano R."/>
            <person name="Sanseverino W."/>
            <person name="Barakat M."/>
            <person name="Ortet P."/>
            <person name="Marechal E."/>
            <person name="Cagnac O."/>
            <person name="Amato A."/>
        </authorList>
    </citation>
    <scope>NUCLEOTIDE SEQUENCE [LARGE SCALE GENOMIC DNA]</scope>
</reference>
<comment type="similarity">
    <text evidence="2 10">Belongs to the cation transport ATPase (P-type) (TC 3.A.3) family. Type IB subfamily.</text>
</comment>
<proteinExistence type="inferred from homology"/>
<dbReference type="SUPFAM" id="SSF55008">
    <property type="entry name" value="HMA, heavy metal-associated domain"/>
    <property type="match status" value="3"/>
</dbReference>
<evidence type="ECO:0000259" key="12">
    <source>
        <dbReference type="PROSITE" id="PS50846"/>
    </source>
</evidence>
<protein>
    <submittedName>
        <fullName evidence="13">Cadmium/zinc-transporting ATPase HMA2</fullName>
    </submittedName>
</protein>
<evidence type="ECO:0000256" key="8">
    <source>
        <dbReference type="ARBA" id="ARBA00022989"/>
    </source>
</evidence>
<feature type="domain" description="HMA" evidence="12">
    <location>
        <begin position="221"/>
        <end position="287"/>
    </location>
</feature>